<dbReference type="EMBL" id="LAVV01010131">
    <property type="protein sequence ID" value="KNZ49511.1"/>
    <property type="molecule type" value="Genomic_DNA"/>
</dbReference>
<accession>A0A0L6ULW5</accession>
<feature type="compositionally biased region" description="Polar residues" evidence="1">
    <location>
        <begin position="163"/>
        <end position="197"/>
    </location>
</feature>
<dbReference type="OrthoDB" id="2502236at2759"/>
<keyword evidence="3" id="KW-1185">Reference proteome</keyword>
<dbReference type="Proteomes" id="UP000037035">
    <property type="component" value="Unassembled WGS sequence"/>
</dbReference>
<sequence>MSDTKMSDTQAILFEKKRTRNFFGRLSNHFSSHKQQATTPSPTSSTPPPQISLSKTLSNDPLIVPSPSSLPTHHLSQQNLVNILSEPSLSCHHTDLLYRPKDLKNRRCPSTHTERSSKSKSTSTRASNFFRKRLSLSTSVLADDEEPMDGAMTPEILNRSPVGESTPTSLSSDGHPSSIMSSELSSANHTAETSLASTDEAETEECGLAGIGVRNRMSVCLHSLPIDPRVAPQLAGLKPPVHPAMRYAPSSSSPLSSGRLAEPPADNLFMPTSSKRFSSQSHAPCSHSSLPSRNHKHMSFGHLGLVPNQSAVDSQTLMRLLRGPSSYPEELSLTVSLC</sequence>
<protein>
    <submittedName>
        <fullName evidence="2">Uncharacterized protein</fullName>
    </submittedName>
</protein>
<proteinExistence type="predicted"/>
<dbReference type="VEuPathDB" id="FungiDB:VP01_496g10"/>
<evidence type="ECO:0000313" key="2">
    <source>
        <dbReference type="EMBL" id="KNZ49511.1"/>
    </source>
</evidence>
<gene>
    <name evidence="2" type="ORF">VP01_496g10</name>
</gene>
<dbReference type="AlphaFoldDB" id="A0A0L6ULW5"/>
<evidence type="ECO:0000313" key="3">
    <source>
        <dbReference type="Proteomes" id="UP000037035"/>
    </source>
</evidence>
<comment type="caution">
    <text evidence="2">The sequence shown here is derived from an EMBL/GenBank/DDBJ whole genome shotgun (WGS) entry which is preliminary data.</text>
</comment>
<organism evidence="2 3">
    <name type="scientific">Puccinia sorghi</name>
    <dbReference type="NCBI Taxonomy" id="27349"/>
    <lineage>
        <taxon>Eukaryota</taxon>
        <taxon>Fungi</taxon>
        <taxon>Dikarya</taxon>
        <taxon>Basidiomycota</taxon>
        <taxon>Pucciniomycotina</taxon>
        <taxon>Pucciniomycetes</taxon>
        <taxon>Pucciniales</taxon>
        <taxon>Pucciniaceae</taxon>
        <taxon>Puccinia</taxon>
    </lineage>
</organism>
<feature type="compositionally biased region" description="Polar residues" evidence="1">
    <location>
        <begin position="28"/>
        <end position="37"/>
    </location>
</feature>
<reference evidence="2 3" key="1">
    <citation type="submission" date="2015-08" db="EMBL/GenBank/DDBJ databases">
        <title>Next Generation Sequencing and Analysis of the Genome of Puccinia sorghi L Schw, the Causal Agent of Maize Common Rust.</title>
        <authorList>
            <person name="Rochi L."/>
            <person name="Burguener G."/>
            <person name="Darino M."/>
            <person name="Turjanski A."/>
            <person name="Kreff E."/>
            <person name="Dieguez M.J."/>
            <person name="Sacco F."/>
        </authorList>
    </citation>
    <scope>NUCLEOTIDE SEQUENCE [LARGE SCALE GENOMIC DNA]</scope>
    <source>
        <strain evidence="2 3">RO10H11247</strain>
    </source>
</reference>
<feature type="region of interest" description="Disordered" evidence="1">
    <location>
        <begin position="140"/>
        <end position="202"/>
    </location>
</feature>
<name>A0A0L6ULW5_9BASI</name>
<evidence type="ECO:0000256" key="1">
    <source>
        <dbReference type="SAM" id="MobiDB-lite"/>
    </source>
</evidence>
<feature type="region of interest" description="Disordered" evidence="1">
    <location>
        <begin position="102"/>
        <end position="126"/>
    </location>
</feature>
<feature type="region of interest" description="Disordered" evidence="1">
    <location>
        <begin position="24"/>
        <end position="70"/>
    </location>
</feature>